<dbReference type="NCBIfam" id="TIGR02937">
    <property type="entry name" value="sigma70-ECF"/>
    <property type="match status" value="1"/>
</dbReference>
<evidence type="ECO:0000256" key="1">
    <source>
        <dbReference type="ARBA" id="ARBA00010641"/>
    </source>
</evidence>
<dbReference type="InterPro" id="IPR039425">
    <property type="entry name" value="RNA_pol_sigma-70-like"/>
</dbReference>
<dbReference type="SUPFAM" id="SSF88659">
    <property type="entry name" value="Sigma3 and sigma4 domains of RNA polymerase sigma factors"/>
    <property type="match status" value="1"/>
</dbReference>
<dbReference type="InterPro" id="IPR013325">
    <property type="entry name" value="RNA_pol_sigma_r2"/>
</dbReference>
<dbReference type="GO" id="GO:0006352">
    <property type="term" value="P:DNA-templated transcription initiation"/>
    <property type="evidence" value="ECO:0007669"/>
    <property type="project" value="InterPro"/>
</dbReference>
<dbReference type="InterPro" id="IPR014284">
    <property type="entry name" value="RNA_pol_sigma-70_dom"/>
</dbReference>
<dbReference type="Gene3D" id="1.10.10.10">
    <property type="entry name" value="Winged helix-like DNA-binding domain superfamily/Winged helix DNA-binding domain"/>
    <property type="match status" value="1"/>
</dbReference>
<organism evidence="7 8">
    <name type="scientific">Novosphingobium chloroacetimidivorans</name>
    <dbReference type="NCBI Taxonomy" id="1428314"/>
    <lineage>
        <taxon>Bacteria</taxon>
        <taxon>Pseudomonadati</taxon>
        <taxon>Pseudomonadota</taxon>
        <taxon>Alphaproteobacteria</taxon>
        <taxon>Sphingomonadales</taxon>
        <taxon>Sphingomonadaceae</taxon>
        <taxon>Novosphingobium</taxon>
    </lineage>
</organism>
<dbReference type="Proteomes" id="UP000555448">
    <property type="component" value="Unassembled WGS sequence"/>
</dbReference>
<evidence type="ECO:0000259" key="6">
    <source>
        <dbReference type="Pfam" id="PF08281"/>
    </source>
</evidence>
<comment type="similarity">
    <text evidence="1">Belongs to the sigma-70 factor family. ECF subfamily.</text>
</comment>
<evidence type="ECO:0000313" key="8">
    <source>
        <dbReference type="Proteomes" id="UP000555448"/>
    </source>
</evidence>
<evidence type="ECO:0000259" key="5">
    <source>
        <dbReference type="Pfam" id="PF04542"/>
    </source>
</evidence>
<reference evidence="7 8" key="1">
    <citation type="submission" date="2020-08" db="EMBL/GenBank/DDBJ databases">
        <title>Functional genomics of gut bacteria from endangered species of beetles.</title>
        <authorList>
            <person name="Carlos-Shanley C."/>
        </authorList>
    </citation>
    <scope>NUCLEOTIDE SEQUENCE [LARGE SCALE GENOMIC DNA]</scope>
    <source>
        <strain evidence="7 8">S00245</strain>
    </source>
</reference>
<dbReference type="Pfam" id="PF04542">
    <property type="entry name" value="Sigma70_r2"/>
    <property type="match status" value="1"/>
</dbReference>
<gene>
    <name evidence="7" type="ORF">HNO88_002138</name>
</gene>
<keyword evidence="3" id="KW-0731">Sigma factor</keyword>
<dbReference type="InterPro" id="IPR007627">
    <property type="entry name" value="RNA_pol_sigma70_r2"/>
</dbReference>
<evidence type="ECO:0000256" key="4">
    <source>
        <dbReference type="ARBA" id="ARBA00023163"/>
    </source>
</evidence>
<dbReference type="SUPFAM" id="SSF88946">
    <property type="entry name" value="Sigma2 domain of RNA polymerase sigma factors"/>
    <property type="match status" value="1"/>
</dbReference>
<evidence type="ECO:0000313" key="7">
    <source>
        <dbReference type="EMBL" id="MBB4858812.1"/>
    </source>
</evidence>
<keyword evidence="2" id="KW-0805">Transcription regulation</keyword>
<dbReference type="Gene3D" id="1.10.1740.10">
    <property type="match status" value="1"/>
</dbReference>
<comment type="caution">
    <text evidence="7">The sequence shown here is derived from an EMBL/GenBank/DDBJ whole genome shotgun (WGS) entry which is preliminary data.</text>
</comment>
<dbReference type="RefSeq" id="WP_184244840.1">
    <property type="nucleotide sequence ID" value="NZ_JACHLR010000008.1"/>
</dbReference>
<evidence type="ECO:0000256" key="3">
    <source>
        <dbReference type="ARBA" id="ARBA00023082"/>
    </source>
</evidence>
<feature type="domain" description="RNA polymerase sigma-70 region 2" evidence="5">
    <location>
        <begin position="47"/>
        <end position="107"/>
    </location>
</feature>
<sequence length="204" mass="21916">MDVNGPACATCLAVVCPLLRTITPPCSSITTVIVEPPRAGLEAAFLDNRDKLLRFLRARGAGDSAEDLVQEVWLKIAAGPPGPVAAPLSYLFRTADLLMIDRFRSSRQSGVRDRDWGELNAGDPPGVANEPSAERSIAAAQEAASVLAMLERLGPRVAAIFRRHRIEGEAQKVVAEKLGISVSTVEADLRTAYRALAEWKDKSG</sequence>
<dbReference type="AlphaFoldDB" id="A0A7W7K9P7"/>
<name>A0A7W7K9P7_9SPHN</name>
<dbReference type="InterPro" id="IPR013324">
    <property type="entry name" value="RNA_pol_sigma_r3/r4-like"/>
</dbReference>
<dbReference type="GO" id="GO:0016987">
    <property type="term" value="F:sigma factor activity"/>
    <property type="evidence" value="ECO:0007669"/>
    <property type="project" value="UniProtKB-KW"/>
</dbReference>
<dbReference type="GO" id="GO:0003677">
    <property type="term" value="F:DNA binding"/>
    <property type="evidence" value="ECO:0007669"/>
    <property type="project" value="InterPro"/>
</dbReference>
<dbReference type="EMBL" id="JACHLR010000008">
    <property type="protein sequence ID" value="MBB4858812.1"/>
    <property type="molecule type" value="Genomic_DNA"/>
</dbReference>
<dbReference type="PANTHER" id="PTHR43133">
    <property type="entry name" value="RNA POLYMERASE ECF-TYPE SIGMA FACTO"/>
    <property type="match status" value="1"/>
</dbReference>
<dbReference type="InterPro" id="IPR013249">
    <property type="entry name" value="RNA_pol_sigma70_r4_t2"/>
</dbReference>
<dbReference type="PANTHER" id="PTHR43133:SF63">
    <property type="entry name" value="RNA POLYMERASE SIGMA FACTOR FECI-RELATED"/>
    <property type="match status" value="1"/>
</dbReference>
<keyword evidence="8" id="KW-1185">Reference proteome</keyword>
<accession>A0A7W7K9P7</accession>
<proteinExistence type="inferred from homology"/>
<dbReference type="Pfam" id="PF08281">
    <property type="entry name" value="Sigma70_r4_2"/>
    <property type="match status" value="1"/>
</dbReference>
<feature type="domain" description="RNA polymerase sigma factor 70 region 4 type 2" evidence="6">
    <location>
        <begin position="145"/>
        <end position="196"/>
    </location>
</feature>
<protein>
    <submittedName>
        <fullName evidence="7">RNA polymerase sigma-70 factor (ECF subfamily)</fullName>
    </submittedName>
</protein>
<keyword evidence="4" id="KW-0804">Transcription</keyword>
<evidence type="ECO:0000256" key="2">
    <source>
        <dbReference type="ARBA" id="ARBA00023015"/>
    </source>
</evidence>
<dbReference type="InterPro" id="IPR036388">
    <property type="entry name" value="WH-like_DNA-bd_sf"/>
</dbReference>